<accession>A0ABR7ERV4</accession>
<organism evidence="2 3">
    <name type="scientific">Dorea hominis</name>
    <dbReference type="NCBI Taxonomy" id="2763040"/>
    <lineage>
        <taxon>Bacteria</taxon>
        <taxon>Bacillati</taxon>
        <taxon>Bacillota</taxon>
        <taxon>Clostridia</taxon>
        <taxon>Lachnospirales</taxon>
        <taxon>Lachnospiraceae</taxon>
        <taxon>Dorea</taxon>
    </lineage>
</organism>
<reference evidence="2 3" key="1">
    <citation type="submission" date="2020-08" db="EMBL/GenBank/DDBJ databases">
        <title>Genome public.</title>
        <authorList>
            <person name="Liu C."/>
            <person name="Sun Q."/>
        </authorList>
    </citation>
    <scope>NUCLEOTIDE SEQUENCE [LARGE SCALE GENOMIC DNA]</scope>
    <source>
        <strain evidence="2 3">NSJ-36</strain>
    </source>
</reference>
<feature type="transmembrane region" description="Helical" evidence="1">
    <location>
        <begin position="204"/>
        <end position="225"/>
    </location>
</feature>
<keyword evidence="1" id="KW-1133">Transmembrane helix</keyword>
<feature type="transmembrane region" description="Helical" evidence="1">
    <location>
        <begin position="289"/>
        <end position="319"/>
    </location>
</feature>
<feature type="transmembrane region" description="Helical" evidence="1">
    <location>
        <begin position="806"/>
        <end position="835"/>
    </location>
</feature>
<dbReference type="Proteomes" id="UP000647235">
    <property type="component" value="Unassembled WGS sequence"/>
</dbReference>
<proteinExistence type="predicted"/>
<feature type="transmembrane region" description="Helical" evidence="1">
    <location>
        <begin position="461"/>
        <end position="481"/>
    </location>
</feature>
<feature type="transmembrane region" description="Helical" evidence="1">
    <location>
        <begin position="757"/>
        <end position="779"/>
    </location>
</feature>
<feature type="transmembrane region" description="Helical" evidence="1">
    <location>
        <begin position="12"/>
        <end position="31"/>
    </location>
</feature>
<feature type="transmembrane region" description="Helical" evidence="1">
    <location>
        <begin position="847"/>
        <end position="869"/>
    </location>
</feature>
<dbReference type="RefSeq" id="WP_186855334.1">
    <property type="nucleotide sequence ID" value="NZ_JACOOY010000002.1"/>
</dbReference>
<evidence type="ECO:0000313" key="2">
    <source>
        <dbReference type="EMBL" id="MBC5664072.1"/>
    </source>
</evidence>
<feature type="transmembrane region" description="Helical" evidence="1">
    <location>
        <begin position="339"/>
        <end position="363"/>
    </location>
</feature>
<dbReference type="PANTHER" id="PTHR46795">
    <property type="entry name" value="ABC TRANSPORTER PERMEASE-RELATED-RELATED"/>
    <property type="match status" value="1"/>
</dbReference>
<gene>
    <name evidence="2" type="ORF">H8S07_02060</name>
</gene>
<dbReference type="EMBL" id="JACOOY010000002">
    <property type="protein sequence ID" value="MBC5664072.1"/>
    <property type="molecule type" value="Genomic_DNA"/>
</dbReference>
<feature type="transmembrane region" description="Helical" evidence="1">
    <location>
        <begin position="72"/>
        <end position="93"/>
    </location>
</feature>
<feature type="transmembrane region" description="Helical" evidence="1">
    <location>
        <begin position="245"/>
        <end position="269"/>
    </location>
</feature>
<sequence>MQKKKSRRKEKICVGVIGYAIFLIYSMWPVYRLRDGYHSFYGVFRLLSQKGAAALTDSCRDVWDGNMGAIKIQVGLFVIMQIVAVLYLILLILNKYRYIQPVVIGIAITEMFLSDYAAYGTVADNVMAFMFFVPMVVMSLLELALQKMIDVYDEALARSRNYEVQEQEKKEEAHRRLDFPGKYTKLFYHMIWKNFRSDWKDYRLFLFCGIMVGTLAFSGLGAYEMLSSSHRADLSMYGGEGLGRILINAMIPLAACCLFLMVFVLIFYLRKWIQNYSIFVTLGIRRKALWTIAGLEIGLGFVFSYIGGVIVGNGVLLLFRKIVGNMVGDQINLSYASKTTYLVSLAVLFLVYLVSLMATRDIVSDFNLISAATRNVAKEKMPRRFLKIITVIGAAICGYSAISYSKIYNYEKITLMLALFVGLFLLYRFGGTLLLRKDKASKGYLGTLLKRNDRYHRSKTTAWYLAALTALHICGMFYFAFQSVSVTVAEQPESLFPYDFMCISYDEDQKTFENLEKQYGAKVTTYPMVRISNSDKTEKNEGYYEKRIQGQQIGISESTYHALKKAIDPDYKPHFLHLDAKGEKVYLVHQQDRSVKAQPIDWTFSKKKPNIHVGIVCEGYTPYEHFSEETTYQQRTIAGEEIGSLTGCFRDGKLENLVVFSDAFFTKAQNLWKTTNVLNGSFIKKKTDAIEGLTVKQGPTKLVLINSKAKDHKAIKRELEKFQEKHKEDQAYDAEIANYYAKDESVKDLRTERMMKLIVNLFVTATMLFISMFLVYIKVLSELDEKNKRAEFFTCMGMRKKERIRILLGELHLMFWLPGAFTALVTAVFTGITFYVRMYTNAVKLQFITHAVWLWGGYILVELLFMWLLGKFMVRKVEKDDE</sequence>
<dbReference type="PANTHER" id="PTHR46795:SF3">
    <property type="entry name" value="ABC TRANSPORTER PERMEASE"/>
    <property type="match status" value="1"/>
</dbReference>
<name>A0ABR7ERV4_9FIRM</name>
<comment type="caution">
    <text evidence="2">The sequence shown here is derived from an EMBL/GenBank/DDBJ whole genome shotgun (WGS) entry which is preliminary data.</text>
</comment>
<keyword evidence="1" id="KW-0472">Membrane</keyword>
<evidence type="ECO:0000256" key="1">
    <source>
        <dbReference type="SAM" id="Phobius"/>
    </source>
</evidence>
<dbReference type="InterPro" id="IPR052536">
    <property type="entry name" value="ABC-4_Integral_Memb_Prot"/>
</dbReference>
<feature type="transmembrane region" description="Helical" evidence="1">
    <location>
        <begin position="414"/>
        <end position="435"/>
    </location>
</feature>
<feature type="transmembrane region" description="Helical" evidence="1">
    <location>
        <begin position="384"/>
        <end position="402"/>
    </location>
</feature>
<feature type="transmembrane region" description="Helical" evidence="1">
    <location>
        <begin position="125"/>
        <end position="145"/>
    </location>
</feature>
<feature type="transmembrane region" description="Helical" evidence="1">
    <location>
        <begin position="98"/>
        <end position="119"/>
    </location>
</feature>
<evidence type="ECO:0000313" key="3">
    <source>
        <dbReference type="Proteomes" id="UP000647235"/>
    </source>
</evidence>
<keyword evidence="3" id="KW-1185">Reference proteome</keyword>
<evidence type="ECO:0008006" key="4">
    <source>
        <dbReference type="Google" id="ProtNLM"/>
    </source>
</evidence>
<protein>
    <recommendedName>
        <fullName evidence="4">ABC transporter permease</fullName>
    </recommendedName>
</protein>
<keyword evidence="1" id="KW-0812">Transmembrane</keyword>